<evidence type="ECO:0000313" key="1">
    <source>
        <dbReference type="EMBL" id="TFV42138.1"/>
    </source>
</evidence>
<evidence type="ECO:0000313" key="2">
    <source>
        <dbReference type="Proteomes" id="UP000297966"/>
    </source>
</evidence>
<sequence>MSWDAKDVALLKKLWVQGQSAAQIARRLGCSRNAVCGRLTRLGLTRGHKPPTAKPKIRSVRKREPALLVACAQPAAKKVSRKTTNKQPKEFSKHQLYAMLAEAVRNTG</sequence>
<proteinExistence type="predicted"/>
<name>A0A4Y9LF98_9BRAD</name>
<dbReference type="OrthoDB" id="9798071at2"/>
<accession>A0A4Y9LF98</accession>
<comment type="caution">
    <text evidence="1">The sequence shown here is derived from an EMBL/GenBank/DDBJ whole genome shotgun (WGS) entry which is preliminary data.</text>
</comment>
<dbReference type="Pfam" id="PF07750">
    <property type="entry name" value="GcrA"/>
    <property type="match status" value="1"/>
</dbReference>
<reference evidence="1 2" key="1">
    <citation type="submission" date="2019-03" db="EMBL/GenBank/DDBJ databases">
        <title>Bradyrhizobium diversity isolated from nodules of Chamaecrista fasciculata.</title>
        <authorList>
            <person name="Klepa M.S."/>
            <person name="Urquiaga M.O."/>
            <person name="Hungria M."/>
            <person name="Delamuta J.R."/>
        </authorList>
    </citation>
    <scope>NUCLEOTIDE SEQUENCE [LARGE SCALE GENOMIC DNA]</scope>
    <source>
        <strain evidence="1 2">CNPSo 3448</strain>
    </source>
</reference>
<dbReference type="Proteomes" id="UP000297966">
    <property type="component" value="Unassembled WGS sequence"/>
</dbReference>
<protein>
    <submittedName>
        <fullName evidence="1">GcrA cell cycle regulator</fullName>
    </submittedName>
</protein>
<dbReference type="AlphaFoldDB" id="A0A4Y9LF98"/>
<dbReference type="InterPro" id="IPR011681">
    <property type="entry name" value="GcrA"/>
</dbReference>
<gene>
    <name evidence="1" type="ORF">E4K65_35805</name>
</gene>
<dbReference type="EMBL" id="SPQT01000028">
    <property type="protein sequence ID" value="TFV42138.1"/>
    <property type="molecule type" value="Genomic_DNA"/>
</dbReference>
<keyword evidence="2" id="KW-1185">Reference proteome</keyword>
<organism evidence="1 2">
    <name type="scientific">Bradyrhizobium niftali</name>
    <dbReference type="NCBI Taxonomy" id="2560055"/>
    <lineage>
        <taxon>Bacteria</taxon>
        <taxon>Pseudomonadati</taxon>
        <taxon>Pseudomonadota</taxon>
        <taxon>Alphaproteobacteria</taxon>
        <taxon>Hyphomicrobiales</taxon>
        <taxon>Nitrobacteraceae</taxon>
        <taxon>Bradyrhizobium</taxon>
    </lineage>
</organism>
<dbReference type="RefSeq" id="WP_038967071.1">
    <property type="nucleotide sequence ID" value="NZ_SPQT01000028.1"/>
</dbReference>
<dbReference type="Gene3D" id="1.10.10.60">
    <property type="entry name" value="Homeodomain-like"/>
    <property type="match status" value="1"/>
</dbReference>